<feature type="compositionally biased region" description="Basic and acidic residues" evidence="2">
    <location>
        <begin position="185"/>
        <end position="194"/>
    </location>
</feature>
<dbReference type="OrthoDB" id="10055769at2759"/>
<name>A0A9P8ULX8_9PEZI</name>
<keyword evidence="1" id="KW-0696">RNA-directed RNA polymerase</keyword>
<proteinExistence type="inferred from homology"/>
<organism evidence="4 5">
    <name type="scientific">Truncatella angustata</name>
    <dbReference type="NCBI Taxonomy" id="152316"/>
    <lineage>
        <taxon>Eukaryota</taxon>
        <taxon>Fungi</taxon>
        <taxon>Dikarya</taxon>
        <taxon>Ascomycota</taxon>
        <taxon>Pezizomycotina</taxon>
        <taxon>Sordariomycetes</taxon>
        <taxon>Xylariomycetidae</taxon>
        <taxon>Amphisphaeriales</taxon>
        <taxon>Sporocadaceae</taxon>
        <taxon>Truncatella</taxon>
    </lineage>
</organism>
<protein>
    <recommendedName>
        <fullName evidence="1">RNA-dependent RNA polymerase</fullName>
        <ecNumber evidence="1">2.7.7.48</ecNumber>
    </recommendedName>
</protein>
<evidence type="ECO:0000313" key="5">
    <source>
        <dbReference type="Proteomes" id="UP000758603"/>
    </source>
</evidence>
<dbReference type="InterPro" id="IPR057596">
    <property type="entry name" value="RDRP_core"/>
</dbReference>
<dbReference type="Gene3D" id="1.10.8.790">
    <property type="entry name" value="RNA-dependent RNA polymerase, slab domain, helical subdomain-like"/>
    <property type="match status" value="1"/>
</dbReference>
<gene>
    <name evidence="4" type="ORF">BKA67DRAFT_535850</name>
</gene>
<reference evidence="4" key="1">
    <citation type="journal article" date="2021" name="Nat. Commun.">
        <title>Genetic determinants of endophytism in the Arabidopsis root mycobiome.</title>
        <authorList>
            <person name="Mesny F."/>
            <person name="Miyauchi S."/>
            <person name="Thiergart T."/>
            <person name="Pickel B."/>
            <person name="Atanasova L."/>
            <person name="Karlsson M."/>
            <person name="Huettel B."/>
            <person name="Barry K.W."/>
            <person name="Haridas S."/>
            <person name="Chen C."/>
            <person name="Bauer D."/>
            <person name="Andreopoulos W."/>
            <person name="Pangilinan J."/>
            <person name="LaButti K."/>
            <person name="Riley R."/>
            <person name="Lipzen A."/>
            <person name="Clum A."/>
            <person name="Drula E."/>
            <person name="Henrissat B."/>
            <person name="Kohler A."/>
            <person name="Grigoriev I.V."/>
            <person name="Martin F.M."/>
            <person name="Hacquard S."/>
        </authorList>
    </citation>
    <scope>NUCLEOTIDE SEQUENCE</scope>
    <source>
        <strain evidence="4">MPI-SDFR-AT-0073</strain>
    </source>
</reference>
<dbReference type="GO" id="GO:0003968">
    <property type="term" value="F:RNA-directed RNA polymerase activity"/>
    <property type="evidence" value="ECO:0007669"/>
    <property type="project" value="UniProtKB-KW"/>
</dbReference>
<feature type="compositionally biased region" description="Low complexity" evidence="2">
    <location>
        <begin position="268"/>
        <end position="277"/>
    </location>
</feature>
<feature type="region of interest" description="Disordered" evidence="2">
    <location>
        <begin position="238"/>
        <end position="291"/>
    </location>
</feature>
<dbReference type="GeneID" id="70128963"/>
<keyword evidence="1" id="KW-0808">Transferase</keyword>
<feature type="compositionally biased region" description="Polar residues" evidence="2">
    <location>
        <begin position="246"/>
        <end position="256"/>
    </location>
</feature>
<keyword evidence="1" id="KW-0548">Nucleotidyltransferase</keyword>
<comment type="catalytic activity">
    <reaction evidence="1">
        <text>RNA(n) + a ribonucleoside 5'-triphosphate = RNA(n+1) + diphosphate</text>
        <dbReference type="Rhea" id="RHEA:21248"/>
        <dbReference type="Rhea" id="RHEA-COMP:14527"/>
        <dbReference type="Rhea" id="RHEA-COMP:17342"/>
        <dbReference type="ChEBI" id="CHEBI:33019"/>
        <dbReference type="ChEBI" id="CHEBI:61557"/>
        <dbReference type="ChEBI" id="CHEBI:140395"/>
        <dbReference type="EC" id="2.7.7.48"/>
    </reaction>
</comment>
<keyword evidence="5" id="KW-1185">Reference proteome</keyword>
<dbReference type="Pfam" id="PF05183">
    <property type="entry name" value="RdRP"/>
    <property type="match status" value="1"/>
</dbReference>
<keyword evidence="1" id="KW-0694">RNA-binding</keyword>
<comment type="similarity">
    <text evidence="1">Belongs to the RdRP family.</text>
</comment>
<dbReference type="PANTHER" id="PTHR23079">
    <property type="entry name" value="RNA-DEPENDENT RNA POLYMERASE"/>
    <property type="match status" value="1"/>
</dbReference>
<dbReference type="Proteomes" id="UP000758603">
    <property type="component" value="Unassembled WGS sequence"/>
</dbReference>
<dbReference type="EC" id="2.7.7.48" evidence="1"/>
<dbReference type="RefSeq" id="XP_045958803.1">
    <property type="nucleotide sequence ID" value="XM_046100071.1"/>
</dbReference>
<sequence>MQPFTPKKQVTAANSFSFARSTSTSFTHDSAVEDSFQDLSHKYNLQLTVPDRKILERSPQKQRELAEQGLEDRDATIYRRFRIHFRTKTLDLVLNTYGERVKVLCEKWVRKPRGEPDVTPRKTILPKATNPWERDELKRLLDQVLQEHRPNVAESRLTLRSGRELPALDFKQSGRTTRFGTVKRTSNEFSEKIGKRAKNSAGGQHVSDQTSGSSMGVGRDERNYFDLSTNVSQETVVFSDHGRRVSQGTQTTVEASSQEKARRPPAQSRSFSVSSSSIQAPEESFDHAESHPQLHEDVRQFLDSSSPLHTYSDFGSLLPDHELVQLEDSFAEPDITEIMSPAILELEERLQASWPRTPPGLAKAPFPVLWEVLRVLLHCKVEISTFELEYEQSWTNQNHLWRILHNDPSLAGKTLPEKSSAAAWDAALANFYVNNQAVILVLALTPATGSSGAFFQVQLHALKIDNTHRLARRFGPDRFIEMIVPSIDRQNMSILKTFSEETINYIRRWVFTNVHPMSGRFWKPFFVRSIREGPIKKAANKGDWVEPGPKQLMKYRFYLFAQDGNDFQAPSLPGFPVKNEPIASHTKSSVTSMIRWLLEPSENADQPSLKLFSRISLGLSRTEPTIILEKSQLRHVPLDILSPTGKVMNDGIGRMSPNLARQIRDSLCLTETPAGFQGRIGSAKGFWILDVSDRSNDVWLETYPSQRKWNCNFNDEDHRTFEVSSYPQLPASAGLNTQFLPILMQQASTKRKREALKEYLSDLLIQLLNDEIEAQRIAMQDPLSCSAWVDRNSTSRRVERLNDNQVPRLGSMPRHDEDRIQFFLAAGFNPLKQKMLWDMIWKLCKDKCEELKKRINIKVGRSIYAYMVIDFEGILAEDEVQVSFSSNFKDELSGFSDTLLHGMDILVARSPAHFVSDIQKVRAVFKPELGALKDVIVFPSTGNTPLADKLSGGDYDGDMAWVCWDPDIVSNFDSALVPDGPDLVKEGYLSKQKGTYRDLIEKHQGKATLKFLEDGFDFNMQPSFLGLCTIFKENLCYQRHSYSDATAIRLSTMLSNLVDQSKQGIVLTASDFSKFKRSLLGKNEAEPPPPRYKADSWAPKDRLAHIIDYLKFNVMIPTVDAELDRLSKSTQGHKAEPWDEDLAFYWHYFNDLRVKGNRRIGHGMEVLQNDIEHFHRTVDALRANEDLTFDEKVWRSYKEFQLIKPRGFAGTVGDVITVRHPEAQQHTEWDLLRASTYYKFYYWRSNFIWWIIGSELQEIKAKASRIGPIVMINASTYAAMRHDPKYIRTRNAKLEGLQDPFHEEREPWEE</sequence>
<dbReference type="InterPro" id="IPR007855">
    <property type="entry name" value="RDRP"/>
</dbReference>
<evidence type="ECO:0000256" key="1">
    <source>
        <dbReference type="RuleBase" id="RU363098"/>
    </source>
</evidence>
<evidence type="ECO:0000256" key="2">
    <source>
        <dbReference type="SAM" id="MobiDB-lite"/>
    </source>
</evidence>
<feature type="domain" description="RDRP core" evidence="3">
    <location>
        <begin position="457"/>
        <end position="1114"/>
    </location>
</feature>
<dbReference type="PANTHER" id="PTHR23079:SF14">
    <property type="entry name" value="RNA-DEPENDENT RNA POLYMERASE"/>
    <property type="match status" value="1"/>
</dbReference>
<feature type="region of interest" description="Disordered" evidence="2">
    <location>
        <begin position="176"/>
        <end position="220"/>
    </location>
</feature>
<dbReference type="GO" id="GO:0003723">
    <property type="term" value="F:RNA binding"/>
    <property type="evidence" value="ECO:0007669"/>
    <property type="project" value="UniProtKB-KW"/>
</dbReference>
<dbReference type="GO" id="GO:0031380">
    <property type="term" value="C:nuclear RNA-directed RNA polymerase complex"/>
    <property type="evidence" value="ECO:0007669"/>
    <property type="project" value="TreeGrafter"/>
</dbReference>
<dbReference type="GO" id="GO:0030422">
    <property type="term" value="P:siRNA processing"/>
    <property type="evidence" value="ECO:0007669"/>
    <property type="project" value="TreeGrafter"/>
</dbReference>
<evidence type="ECO:0000259" key="3">
    <source>
        <dbReference type="Pfam" id="PF05183"/>
    </source>
</evidence>
<dbReference type="EMBL" id="JAGPXC010000004">
    <property type="protein sequence ID" value="KAH6654533.1"/>
    <property type="molecule type" value="Genomic_DNA"/>
</dbReference>
<accession>A0A9P8ULX8</accession>
<evidence type="ECO:0000313" key="4">
    <source>
        <dbReference type="EMBL" id="KAH6654533.1"/>
    </source>
</evidence>
<comment type="caution">
    <text evidence="4">The sequence shown here is derived from an EMBL/GenBank/DDBJ whole genome shotgun (WGS) entry which is preliminary data.</text>
</comment>